<reference evidence="7" key="1">
    <citation type="submission" date="2011-09" db="EMBL/GenBank/DDBJ databases">
        <title>The permanent draft genome of Mucilaginibacter paludis DSM 18603.</title>
        <authorList>
            <consortium name="US DOE Joint Genome Institute (JGI-PGF)"/>
            <person name="Lucas S."/>
            <person name="Han J."/>
            <person name="Lapidus A."/>
            <person name="Bruce D."/>
            <person name="Goodwin L."/>
            <person name="Pitluck S."/>
            <person name="Peters L."/>
            <person name="Kyrpides N."/>
            <person name="Mavromatis K."/>
            <person name="Ivanova N."/>
            <person name="Mikhailova N."/>
            <person name="Held B."/>
            <person name="Detter J.C."/>
            <person name="Tapia R."/>
            <person name="Han C."/>
            <person name="Land M."/>
            <person name="Hauser L."/>
            <person name="Markowitz V."/>
            <person name="Cheng J.-F."/>
            <person name="Hugenholtz P."/>
            <person name="Woyke T."/>
            <person name="Wu D."/>
            <person name="Tindall B."/>
            <person name="Brambilla E."/>
            <person name="Klenk H.-P."/>
            <person name="Eisen J.A."/>
        </authorList>
    </citation>
    <scope>NUCLEOTIDE SEQUENCE [LARGE SCALE GENOMIC DNA]</scope>
    <source>
        <strain evidence="7">DSM 18603</strain>
    </source>
</reference>
<dbReference type="PRINTS" id="PR00797">
    <property type="entry name" value="STREPTOPAIN"/>
</dbReference>
<dbReference type="InterPro" id="IPR044934">
    <property type="entry name" value="Streptopain_sf"/>
</dbReference>
<organism evidence="7 8">
    <name type="scientific">Mucilaginibacter paludis DSM 18603</name>
    <dbReference type="NCBI Taxonomy" id="714943"/>
    <lineage>
        <taxon>Bacteria</taxon>
        <taxon>Pseudomonadati</taxon>
        <taxon>Bacteroidota</taxon>
        <taxon>Sphingobacteriia</taxon>
        <taxon>Sphingobacteriales</taxon>
        <taxon>Sphingobacteriaceae</taxon>
        <taxon>Mucilaginibacter</taxon>
    </lineage>
</organism>
<evidence type="ECO:0000313" key="7">
    <source>
        <dbReference type="EMBL" id="EHQ30965.1"/>
    </source>
</evidence>
<dbReference type="STRING" id="714943.Mucpa_6916"/>
<keyword evidence="2" id="KW-0645">Protease</keyword>
<dbReference type="GO" id="GO:0008234">
    <property type="term" value="F:cysteine-type peptidase activity"/>
    <property type="evidence" value="ECO:0007669"/>
    <property type="project" value="UniProtKB-KW"/>
</dbReference>
<dbReference type="InterPro" id="IPR025896">
    <property type="entry name" value="Spi_Prtas-inh"/>
</dbReference>
<evidence type="ECO:0000256" key="2">
    <source>
        <dbReference type="ARBA" id="ARBA00022670"/>
    </source>
</evidence>
<protein>
    <submittedName>
        <fullName evidence="7">Peptidase C10 streptopain</fullName>
    </submittedName>
</protein>
<gene>
    <name evidence="7" type="ORF">Mucpa_6916</name>
</gene>
<dbReference type="SUPFAM" id="SSF54001">
    <property type="entry name" value="Cysteine proteinases"/>
    <property type="match status" value="1"/>
</dbReference>
<dbReference type="HOGENOM" id="CLU_045358_0_0_10"/>
<dbReference type="AlphaFoldDB" id="H1Y606"/>
<dbReference type="eggNOG" id="ENOG50309XW">
    <property type="taxonomic scope" value="Bacteria"/>
</dbReference>
<accession>H1Y606</accession>
<evidence type="ECO:0000256" key="5">
    <source>
        <dbReference type="ARBA" id="ARBA00022807"/>
    </source>
</evidence>
<dbReference type="Proteomes" id="UP000002774">
    <property type="component" value="Chromosome"/>
</dbReference>
<evidence type="ECO:0000256" key="3">
    <source>
        <dbReference type="ARBA" id="ARBA00022729"/>
    </source>
</evidence>
<evidence type="ECO:0000313" key="8">
    <source>
        <dbReference type="Proteomes" id="UP000002774"/>
    </source>
</evidence>
<dbReference type="OrthoDB" id="2235251at2"/>
<keyword evidence="4" id="KW-0378">Hydrolase</keyword>
<dbReference type="InterPro" id="IPR000200">
    <property type="entry name" value="Peptidase_C10"/>
</dbReference>
<dbReference type="EMBL" id="CM001403">
    <property type="protein sequence ID" value="EHQ30965.1"/>
    <property type="molecule type" value="Genomic_DNA"/>
</dbReference>
<keyword evidence="5" id="KW-0788">Thiol protease</keyword>
<keyword evidence="8" id="KW-1185">Reference proteome</keyword>
<name>H1Y606_9SPHI</name>
<dbReference type="Pfam" id="PF01640">
    <property type="entry name" value="Peptidase_C10"/>
    <property type="match status" value="1"/>
</dbReference>
<evidence type="ECO:0000256" key="1">
    <source>
        <dbReference type="ARBA" id="ARBA00009693"/>
    </source>
</evidence>
<comment type="similarity">
    <text evidence="1">Belongs to the peptidase C10 family.</text>
</comment>
<dbReference type="GO" id="GO:0006508">
    <property type="term" value="P:proteolysis"/>
    <property type="evidence" value="ECO:0007669"/>
    <property type="project" value="UniProtKB-KW"/>
</dbReference>
<evidence type="ECO:0000256" key="4">
    <source>
        <dbReference type="ARBA" id="ARBA00022801"/>
    </source>
</evidence>
<dbReference type="Gene3D" id="3.90.70.50">
    <property type="entry name" value="Peptidase C10, streptopain"/>
    <property type="match status" value="2"/>
</dbReference>
<feature type="domain" description="Spi protease inhibitor" evidence="6">
    <location>
        <begin position="57"/>
        <end position="153"/>
    </location>
</feature>
<keyword evidence="3" id="KW-0732">Signal</keyword>
<proteinExistence type="inferred from homology"/>
<evidence type="ECO:0000259" key="6">
    <source>
        <dbReference type="Pfam" id="PF13734"/>
    </source>
</evidence>
<dbReference type="InterPro" id="IPR038765">
    <property type="entry name" value="Papain-like_cys_pep_sf"/>
</dbReference>
<sequence length="431" mass="47351">MLQLNLPYFTMKKQFIHTCCAGLALFALLTSCKKIIQDTSSPDIAKELLTLKTDTNFISRDSALVLATRTRKYLTSYSKKSLSATADIAESVQNFTVYDQQKVPAAYAVNYSGSGFAIISADKRLPAILAFSDEGHLDTAHVPLGFNRWLTVLRDSVNFKRYASANAGSGSGGGTTPVSSADPGLGTLNDAVNPILQSYWGQGSGFNDNCPIKNCSLNNGKALAGCVAIAIGQVMYKNQYPSSYSWASMSPYTGTSEAARLIRDIGDNVGMDYGCDGSGADGDKTLNCLNSYNYNVKSVDYDPEWGTPAPVMLNLKAGRPIILTGGKQGKTWLIFNTYDDGHEWVCDGYKQYTKLVKVRVGNPRDGFHLEQQTRYFNYYHMNWGWYGSYNGYFSFGNFVPGAPDIEGSPDSNLNFSFNYKVKVFYDIAPRI</sequence>
<dbReference type="Pfam" id="PF13734">
    <property type="entry name" value="Inhibitor_I69"/>
    <property type="match status" value="1"/>
</dbReference>